<dbReference type="InterPro" id="IPR046539">
    <property type="entry name" value="DUF6604"/>
</dbReference>
<gene>
    <name evidence="3" type="ORF">CYCCA115_LOCUS16945</name>
</gene>
<dbReference type="Proteomes" id="UP001295423">
    <property type="component" value="Unassembled WGS sequence"/>
</dbReference>
<organism evidence="3 4">
    <name type="scientific">Cylindrotheca closterium</name>
    <dbReference type="NCBI Taxonomy" id="2856"/>
    <lineage>
        <taxon>Eukaryota</taxon>
        <taxon>Sar</taxon>
        <taxon>Stramenopiles</taxon>
        <taxon>Ochrophyta</taxon>
        <taxon>Bacillariophyta</taxon>
        <taxon>Bacillariophyceae</taxon>
        <taxon>Bacillariophycidae</taxon>
        <taxon>Bacillariales</taxon>
        <taxon>Bacillariaceae</taxon>
        <taxon>Cylindrotheca</taxon>
    </lineage>
</organism>
<protein>
    <recommendedName>
        <fullName evidence="2">DUF6604 domain-containing protein</fullName>
    </recommendedName>
</protein>
<comment type="caution">
    <text evidence="3">The sequence shown here is derived from an EMBL/GenBank/DDBJ whole genome shotgun (WGS) entry which is preliminary data.</text>
</comment>
<feature type="domain" description="DUF6604" evidence="2">
    <location>
        <begin position="109"/>
        <end position="276"/>
    </location>
</feature>
<dbReference type="EMBL" id="CAKOGP040001958">
    <property type="protein sequence ID" value="CAJ1957925.1"/>
    <property type="molecule type" value="Genomic_DNA"/>
</dbReference>
<feature type="region of interest" description="Disordered" evidence="1">
    <location>
        <begin position="209"/>
        <end position="241"/>
    </location>
</feature>
<feature type="compositionally biased region" description="Basic and acidic residues" evidence="1">
    <location>
        <begin position="226"/>
        <end position="241"/>
    </location>
</feature>
<accession>A0AAD2JKD1</accession>
<feature type="compositionally biased region" description="Acidic residues" evidence="1">
    <location>
        <begin position="209"/>
        <end position="225"/>
    </location>
</feature>
<feature type="region of interest" description="Disordered" evidence="1">
    <location>
        <begin position="1"/>
        <end position="45"/>
    </location>
</feature>
<sequence>MPPRKGRAGNKKKNKGKGKQGASRPRGPIAGTRRVGNGNAESLLGGVAGQEPQANFGDWITSDNSSSKSSSKPLIDQVHSTLYARYKKATHRFKEKLIDLVPVDIYGEGSTIQLMDAAEYLANNDKIELEASFMKDLKLTLRVRQRVSKSMGGGGDDGHAFFIEVLKYCWKILLAKYIKQRGIVDDNDDDEKKENTNVNRYGALYMDGLDPDLNEDEEEENDDNKEDATSEANKEPFRPKTTNEDFKRLTFRDVLYGDDRSAAILFFDDVEEIMATAVHQMQGLKAQLRANATKATSAAANANANANATDDRQDEHAIPHLMEIAVGSSFAIQQVSMLEHVLAVDHPHLNTIYRVLAVVACPDMIQIFSKLVQDHSPVAQKYDIRKEIVQFVGDTMETTFRDHDDPNNKTKLLHDQFRSKWRINDHSINDTINKLYHTIRLYVRLEVPVYSEREIYDEWNHLRKKDRWLKSWKHLGGKRNIVKTLRLVQVYSNIIIKTGSGEFVTMGAGEEMLGAPWHEQDNPAEKITEDFDYFLLIEVMPVFVSMVRKGLLSIKMPRDWAIYPLFCHMRQWCKNPHPPVTLSLAFCFQLILTSVYEMQGDNDYTNLQVTAERCWERYYNGLDWVNEKKVTAQSLNRKSWNRFLVNMRNVNSLRWPRIGISCEKEVGKSRIANAAWNPVCAGYFELYTAYFNNMENGARMVDTFAQVRFVLHLYNALLQSEALKPGELEFLDYLHEHFATCKGIWAGGGIAEQGNITKHFLVSTGYGLKHAQSKSEEIRACLIGDKYSPYKGSVSNFRKGNQEQNAEQLFDSFRRVVLHDCSGDEAIIASMKGATKGQAFEYKVKLSETIKSMRKDIKFMSAHLVAIGEFLNAFLDNVYRELEWEDLVSDVTLEMTKELGWKEDDNVHRYAEMMVLARRILGIFDFMDNPLEEKEVKTLTAYFRTYFSDVPMDLMFWFTAPDKPHEYELPLTTIGSGSAAAGDKTMGEKIVLVLQGENGEKDKTFQIF</sequence>
<feature type="compositionally biased region" description="Basic residues" evidence="1">
    <location>
        <begin position="1"/>
        <end position="18"/>
    </location>
</feature>
<keyword evidence="4" id="KW-1185">Reference proteome</keyword>
<dbReference type="Pfam" id="PF20253">
    <property type="entry name" value="DUF6604"/>
    <property type="match status" value="1"/>
</dbReference>
<reference evidence="3" key="1">
    <citation type="submission" date="2023-08" db="EMBL/GenBank/DDBJ databases">
        <authorList>
            <person name="Audoor S."/>
            <person name="Bilcke G."/>
        </authorList>
    </citation>
    <scope>NUCLEOTIDE SEQUENCE</scope>
</reference>
<proteinExistence type="predicted"/>
<name>A0AAD2JKD1_9STRA</name>
<evidence type="ECO:0000256" key="1">
    <source>
        <dbReference type="SAM" id="MobiDB-lite"/>
    </source>
</evidence>
<dbReference type="AlphaFoldDB" id="A0AAD2JKD1"/>
<evidence type="ECO:0000313" key="4">
    <source>
        <dbReference type="Proteomes" id="UP001295423"/>
    </source>
</evidence>
<evidence type="ECO:0000313" key="3">
    <source>
        <dbReference type="EMBL" id="CAJ1957925.1"/>
    </source>
</evidence>
<evidence type="ECO:0000259" key="2">
    <source>
        <dbReference type="Pfam" id="PF20253"/>
    </source>
</evidence>